<dbReference type="PANTHER" id="PTHR43649:SF29">
    <property type="entry name" value="OSMOPROTECTIVE COMPOUNDS-BINDING PROTEIN GGTB"/>
    <property type="match status" value="1"/>
</dbReference>
<dbReference type="Proteomes" id="UP001623661">
    <property type="component" value="Unassembled WGS sequence"/>
</dbReference>
<organism evidence="4 5">
    <name type="scientific">Candidatus Clostridium radicumherbarum</name>
    <dbReference type="NCBI Taxonomy" id="3381662"/>
    <lineage>
        <taxon>Bacteria</taxon>
        <taxon>Bacillati</taxon>
        <taxon>Bacillota</taxon>
        <taxon>Clostridia</taxon>
        <taxon>Eubacteriales</taxon>
        <taxon>Clostridiaceae</taxon>
        <taxon>Clostridium</taxon>
    </lineage>
</organism>
<keyword evidence="5" id="KW-1185">Reference proteome</keyword>
<keyword evidence="3" id="KW-0732">Signal</keyword>
<dbReference type="Gene3D" id="3.40.190.10">
    <property type="entry name" value="Periplasmic binding protein-like II"/>
    <property type="match status" value="2"/>
</dbReference>
<reference evidence="4 5" key="1">
    <citation type="submission" date="2024-11" db="EMBL/GenBank/DDBJ databases">
        <authorList>
            <person name="Heng Y.C."/>
            <person name="Lim A.C.H."/>
            <person name="Lee J.K.Y."/>
            <person name="Kittelmann S."/>
        </authorList>
    </citation>
    <scope>NUCLEOTIDE SEQUENCE [LARGE SCALE GENOMIC DNA]</scope>
    <source>
        <strain evidence="4 5">WILCCON 0202</strain>
    </source>
</reference>
<dbReference type="InterPro" id="IPR006059">
    <property type="entry name" value="SBP"/>
</dbReference>
<dbReference type="RefSeq" id="WP_406763515.1">
    <property type="nucleotide sequence ID" value="NZ_JBJHZY010000001.1"/>
</dbReference>
<proteinExistence type="inferred from homology"/>
<dbReference type="InterPro" id="IPR050490">
    <property type="entry name" value="Bact_solute-bd_prot1"/>
</dbReference>
<evidence type="ECO:0000256" key="1">
    <source>
        <dbReference type="ARBA" id="ARBA00008520"/>
    </source>
</evidence>
<protein>
    <submittedName>
        <fullName evidence="4">ABC transporter substrate-binding protein</fullName>
    </submittedName>
</protein>
<comment type="caution">
    <text evidence="4">The sequence shown here is derived from an EMBL/GenBank/DDBJ whole genome shotgun (WGS) entry which is preliminary data.</text>
</comment>
<accession>A0ABW8TS41</accession>
<evidence type="ECO:0000313" key="4">
    <source>
        <dbReference type="EMBL" id="MFL0266897.1"/>
    </source>
</evidence>
<dbReference type="SUPFAM" id="SSF53850">
    <property type="entry name" value="Periplasmic binding protein-like II"/>
    <property type="match status" value="1"/>
</dbReference>
<evidence type="ECO:0000313" key="5">
    <source>
        <dbReference type="Proteomes" id="UP001623661"/>
    </source>
</evidence>
<evidence type="ECO:0000256" key="2">
    <source>
        <dbReference type="ARBA" id="ARBA00022448"/>
    </source>
</evidence>
<evidence type="ECO:0000256" key="3">
    <source>
        <dbReference type="SAM" id="SignalP"/>
    </source>
</evidence>
<dbReference type="PROSITE" id="PS51257">
    <property type="entry name" value="PROKAR_LIPOPROTEIN"/>
    <property type="match status" value="1"/>
</dbReference>
<name>A0ABW8TS41_9CLOT</name>
<keyword evidence="2" id="KW-0813">Transport</keyword>
<gene>
    <name evidence="4" type="ORF">ACJDUH_02190</name>
</gene>
<dbReference type="PANTHER" id="PTHR43649">
    <property type="entry name" value="ARABINOSE-BINDING PROTEIN-RELATED"/>
    <property type="match status" value="1"/>
</dbReference>
<feature type="chain" id="PRO_5045105869" evidence="3">
    <location>
        <begin position="31"/>
        <end position="427"/>
    </location>
</feature>
<dbReference type="EMBL" id="JBJHZY010000001">
    <property type="protein sequence ID" value="MFL0266897.1"/>
    <property type="molecule type" value="Genomic_DNA"/>
</dbReference>
<sequence>MKTKKLLSIITSGLLLASILAGCSSTPANSNTGSSAKEVHLKLFIGQGQARFKEQYTKYFDQFAAKYEKEKGVKVTYDLEMPDANTSDQLLKTRLAGGDDMDIFAVHAANQIPDFGKAGYLEDLNDQPFASKIIEKIKGPVSYNGKIVAVPLENSSWGYIYNKKIFKDNNITVPTTLSELKAVTAQLKAKGITPWLLSYKDSWVPQLVNSLAVGAYVNTTDKDFIDRMNKGQGSYKEIQGMFDVMDLINANGTPKPLDLGADPACGDFANGKAAMWLQGPWESAQILKANPNFELGVAALPISDDPSQTMVNLGVSTSLALSTHSKNKEVAKALLNYMYDDQDSAGFFQACQFAPVATIHNYKVESFVEDATAYVKAGKAYVDPSMPQAVKDEVGKALQGYYLKSMSKDDVIKDLDKVWADSVKASK</sequence>
<comment type="similarity">
    <text evidence="1">Belongs to the bacterial solute-binding protein 1 family.</text>
</comment>
<feature type="signal peptide" evidence="3">
    <location>
        <begin position="1"/>
        <end position="30"/>
    </location>
</feature>
<dbReference type="Pfam" id="PF01547">
    <property type="entry name" value="SBP_bac_1"/>
    <property type="match status" value="1"/>
</dbReference>